<accession>A0A6A3H4R2</accession>
<evidence type="ECO:0000313" key="2">
    <source>
        <dbReference type="EMBL" id="KAE8964609.1"/>
    </source>
</evidence>
<organism evidence="2 3">
    <name type="scientific">Phytophthora rubi</name>
    <dbReference type="NCBI Taxonomy" id="129364"/>
    <lineage>
        <taxon>Eukaryota</taxon>
        <taxon>Sar</taxon>
        <taxon>Stramenopiles</taxon>
        <taxon>Oomycota</taxon>
        <taxon>Peronosporomycetes</taxon>
        <taxon>Peronosporales</taxon>
        <taxon>Peronosporaceae</taxon>
        <taxon>Phytophthora</taxon>
    </lineage>
</organism>
<gene>
    <name evidence="2" type="ORF">PR001_g29003</name>
</gene>
<reference evidence="2 3" key="1">
    <citation type="submission" date="2018-09" db="EMBL/GenBank/DDBJ databases">
        <title>Genomic investigation of the strawberry pathogen Phytophthora fragariae indicates pathogenicity is determined by transcriptional variation in three key races.</title>
        <authorList>
            <person name="Adams T.M."/>
            <person name="Armitage A.D."/>
            <person name="Sobczyk M.K."/>
            <person name="Bates H.J."/>
            <person name="Dunwell J.M."/>
            <person name="Nellist C.F."/>
            <person name="Harrison R.J."/>
        </authorList>
    </citation>
    <scope>NUCLEOTIDE SEQUENCE [LARGE SCALE GENOMIC DNA]</scope>
    <source>
        <strain evidence="2 3">SCRP249</strain>
    </source>
</reference>
<protein>
    <submittedName>
        <fullName evidence="2">Uncharacterized protein</fullName>
    </submittedName>
</protein>
<feature type="region of interest" description="Disordered" evidence="1">
    <location>
        <begin position="308"/>
        <end position="336"/>
    </location>
</feature>
<dbReference type="Proteomes" id="UP000429607">
    <property type="component" value="Unassembled WGS sequence"/>
</dbReference>
<dbReference type="EMBL" id="QXFV01005528">
    <property type="protein sequence ID" value="KAE8964609.1"/>
    <property type="molecule type" value="Genomic_DNA"/>
</dbReference>
<dbReference type="AlphaFoldDB" id="A0A6A3H4R2"/>
<evidence type="ECO:0000256" key="1">
    <source>
        <dbReference type="SAM" id="MobiDB-lite"/>
    </source>
</evidence>
<name>A0A6A3H4R2_9STRA</name>
<evidence type="ECO:0000313" key="3">
    <source>
        <dbReference type="Proteomes" id="UP000429607"/>
    </source>
</evidence>
<proteinExistence type="predicted"/>
<comment type="caution">
    <text evidence="2">The sequence shown here is derived from an EMBL/GenBank/DDBJ whole genome shotgun (WGS) entry which is preliminary data.</text>
</comment>
<sequence length="433" mass="48686">MDEQATRRAPEGARALGMTELLTSQLPLASLSSMSEILTAPFPRDLQLPGVSEPPASTPSVGGRSFQDVAFADVVVEDEKYMHQGVELTRRTAASIKGISVGGIRHGELRAICKVLAVPGYKNKNKATMAHLIALKKLNEEVYDIMFSPPSKKSRSPNKQVQCPFRLLNILFSDTFAERFSRLGDTSTRQDLDARVSKRTVFWSDVREYFIGTSDEHIGKLQFSHFALDEMDIDPSVVVPHGWKKLASIYADTAKGYKDGLALFTASGNHQPEFYHFCGGQLDVLYLHLHLAHRPSLTGHVQADLPDGAFFDSESKSPAPTPEKPERKTKSSGPSVAEAITEYVRSTTQSDNAVQRLLLMQKRDEREEAKDKRDQMKAEQEMSLLRFQEWTRISDRMRALRRELQHEEDPEIISDLTADIEQLKRKKDAINFI</sequence>